<dbReference type="Proteomes" id="UP000037122">
    <property type="component" value="Unassembled WGS sequence"/>
</dbReference>
<proteinExistence type="predicted"/>
<gene>
    <name evidence="2" type="ORF">QG37_04735</name>
</gene>
<feature type="region of interest" description="Disordered" evidence="1">
    <location>
        <begin position="59"/>
        <end position="83"/>
    </location>
</feature>
<name>A0A0L0NWG7_CANAR</name>
<dbReference type="EMBL" id="LGST01000032">
    <property type="protein sequence ID" value="KND98384.1"/>
    <property type="molecule type" value="Genomic_DNA"/>
</dbReference>
<evidence type="ECO:0000313" key="2">
    <source>
        <dbReference type="EMBL" id="KND98384.1"/>
    </source>
</evidence>
<comment type="caution">
    <text evidence="2">The sequence shown here is derived from an EMBL/GenBank/DDBJ whole genome shotgun (WGS) entry which is preliminary data.</text>
</comment>
<reference evidence="3" key="1">
    <citation type="journal article" date="2015" name="BMC Genomics">
        <title>Draft genome of a commonly misdiagnosed multidrug resistant pathogen Candida auris.</title>
        <authorList>
            <person name="Chatterjee S."/>
            <person name="Alampalli S.V."/>
            <person name="Nageshan R.K."/>
            <person name="Chettiar S.T."/>
            <person name="Joshi S."/>
            <person name="Tatu U.S."/>
        </authorList>
    </citation>
    <scope>NUCLEOTIDE SEQUENCE [LARGE SCALE GENOMIC DNA]</scope>
    <source>
        <strain evidence="3">6684</strain>
    </source>
</reference>
<accession>A0A0L0NWG7</accession>
<evidence type="ECO:0000256" key="1">
    <source>
        <dbReference type="SAM" id="MobiDB-lite"/>
    </source>
</evidence>
<protein>
    <submittedName>
        <fullName evidence="2">Uncharacterized protein</fullName>
    </submittedName>
</protein>
<dbReference type="AlphaFoldDB" id="A0A0L0NWG7"/>
<organism evidence="2 3">
    <name type="scientific">Candidozyma auris</name>
    <name type="common">Yeast</name>
    <name type="synonym">Candida auris</name>
    <dbReference type="NCBI Taxonomy" id="498019"/>
    <lineage>
        <taxon>Eukaryota</taxon>
        <taxon>Fungi</taxon>
        <taxon>Dikarya</taxon>
        <taxon>Ascomycota</taxon>
        <taxon>Saccharomycotina</taxon>
        <taxon>Pichiomycetes</taxon>
        <taxon>Metschnikowiaceae</taxon>
        <taxon>Candidozyma</taxon>
    </lineage>
</organism>
<sequence length="101" mass="11147">MAEAQGVSLFFAYAVIKGEVRIFSIQIAAVFYFYCTSAAVPSHNFFCAPSLSQPPSQQKAALARSSAAHNPMMSDQETSGAKRHRLGTFHDRMQIRAQCFL</sequence>
<evidence type="ECO:0000313" key="3">
    <source>
        <dbReference type="Proteomes" id="UP000037122"/>
    </source>
</evidence>
<dbReference type="VEuPathDB" id="FungiDB:QG37_04735"/>